<comment type="caution">
    <text evidence="2">The sequence shown here is derived from an EMBL/GenBank/DDBJ whole genome shotgun (WGS) entry which is preliminary data.</text>
</comment>
<protein>
    <recommendedName>
        <fullName evidence="4">Metallophosphoesterase</fullName>
    </recommendedName>
</protein>
<evidence type="ECO:0000256" key="1">
    <source>
        <dbReference type="SAM" id="Phobius"/>
    </source>
</evidence>
<sequence length="602" mass="66509">MSDADATEPIPTVGIPAVVLPTEAVPTVIIVPAQLIPEEISDEPTIVLPSHRPSSMDPKDLGFTPQSPVPWLGPVLLAATGARVALASQFGAYLDKRELQGAFATRIFEEHALDEELWVDYVADLGDGFNATYSIAWLLAQKKLTVDGHELPRAEVLLMGGDQVYPTASSEAYENRMVGPYLAAMPTPAPGETPPTLFALPGNHDWYDGLTAFLRLFARREGGHLGAWQTKQTRSYFAMKLPNKWWILAVDVQAEAYLDDPQMDYFRSVAALMGPDDKVIITYPQPSWAQTREHPRGYDTLAYFRRKLIDPTGAKVAVMISGDTHHYARYAEKGSDAEHLITAGGGGAYLAATHGLPTTVTVPPRQPFARDTRQRDYTLRKTYPSRARSHALGGGIFARLPLRNPGFTTLLGIAQTLFLLSLNGRANRLLSMPAFLMIAVMMIGSLFFAIGLSHGMMRRVPVILGFFHGLGHIALGYAGWYLWRELPFDGYDWPLPGVLAFVIYGPIWGVVASELVALYLFIAGNFRVNLNELFAGQGIEDYKGFLRLHFGRDGSLTIYPIGLDRVGRKWMPQPNRAAHTPWLDPKKPLTPRLIEEPIKIPA</sequence>
<keyword evidence="1" id="KW-0472">Membrane</keyword>
<organism evidence="2 3">
    <name type="scientific">Allocatelliglobosispora scoriae</name>
    <dbReference type="NCBI Taxonomy" id="643052"/>
    <lineage>
        <taxon>Bacteria</taxon>
        <taxon>Bacillati</taxon>
        <taxon>Actinomycetota</taxon>
        <taxon>Actinomycetes</taxon>
        <taxon>Micromonosporales</taxon>
        <taxon>Micromonosporaceae</taxon>
        <taxon>Allocatelliglobosispora</taxon>
    </lineage>
</organism>
<evidence type="ECO:0008006" key="4">
    <source>
        <dbReference type="Google" id="ProtNLM"/>
    </source>
</evidence>
<dbReference type="PANTHER" id="PTHR34211">
    <property type="entry name" value="CALCINEURIN-LIKE METALLO-PHOSPHOESTERASE SUPERFAMILY PROTEIN"/>
    <property type="match status" value="1"/>
</dbReference>
<keyword evidence="1" id="KW-0812">Transmembrane</keyword>
<reference evidence="2 3" key="1">
    <citation type="submission" date="2020-08" db="EMBL/GenBank/DDBJ databases">
        <title>Sequencing the genomes of 1000 actinobacteria strains.</title>
        <authorList>
            <person name="Klenk H.-P."/>
        </authorList>
    </citation>
    <scope>NUCLEOTIDE SEQUENCE [LARGE SCALE GENOMIC DNA]</scope>
    <source>
        <strain evidence="2 3">DSM 45362</strain>
    </source>
</reference>
<feature type="transmembrane region" description="Helical" evidence="1">
    <location>
        <begin position="429"/>
        <end position="450"/>
    </location>
</feature>
<gene>
    <name evidence="2" type="ORF">F4553_004714</name>
</gene>
<keyword evidence="3" id="KW-1185">Reference proteome</keyword>
<dbReference type="InterPro" id="IPR029052">
    <property type="entry name" value="Metallo-depent_PP-like"/>
</dbReference>
<dbReference type="EMBL" id="JACHMN010000002">
    <property type="protein sequence ID" value="MBB5871335.1"/>
    <property type="molecule type" value="Genomic_DNA"/>
</dbReference>
<accession>A0A841BUG8</accession>
<feature type="transmembrane region" description="Helical" evidence="1">
    <location>
        <begin position="462"/>
        <end position="483"/>
    </location>
</feature>
<evidence type="ECO:0000313" key="2">
    <source>
        <dbReference type="EMBL" id="MBB5871335.1"/>
    </source>
</evidence>
<keyword evidence="1" id="KW-1133">Transmembrane helix</keyword>
<name>A0A841BUG8_9ACTN</name>
<dbReference type="SUPFAM" id="SSF56300">
    <property type="entry name" value="Metallo-dependent phosphatases"/>
    <property type="match status" value="1"/>
</dbReference>
<feature type="transmembrane region" description="Helical" evidence="1">
    <location>
        <begin position="495"/>
        <end position="522"/>
    </location>
</feature>
<dbReference type="RefSeq" id="WP_312875322.1">
    <property type="nucleotide sequence ID" value="NZ_JACHMN010000002.1"/>
</dbReference>
<dbReference type="Proteomes" id="UP000587527">
    <property type="component" value="Unassembled WGS sequence"/>
</dbReference>
<proteinExistence type="predicted"/>
<dbReference type="PANTHER" id="PTHR34211:SF3">
    <property type="entry name" value="CALCINEURIN-LIKE METALLO-PHOSPHOESTERASE SUPERFAMILY PROTEIN"/>
    <property type="match status" value="1"/>
</dbReference>
<dbReference type="Gene3D" id="3.60.21.10">
    <property type="match status" value="1"/>
</dbReference>
<evidence type="ECO:0000313" key="3">
    <source>
        <dbReference type="Proteomes" id="UP000587527"/>
    </source>
</evidence>
<dbReference type="AlphaFoldDB" id="A0A841BUG8"/>